<protein>
    <submittedName>
        <fullName evidence="1">Uncharacterized protein</fullName>
    </submittedName>
</protein>
<dbReference type="EMBL" id="CP019609">
    <property type="protein sequence ID" value="AQP52891.1"/>
    <property type="molecule type" value="Genomic_DNA"/>
</dbReference>
<dbReference type="STRING" id="633807.BW732_00730"/>
<organism evidence="1 2">
    <name type="scientific">Vagococcus penaei</name>
    <dbReference type="NCBI Taxonomy" id="633807"/>
    <lineage>
        <taxon>Bacteria</taxon>
        <taxon>Bacillati</taxon>
        <taxon>Bacillota</taxon>
        <taxon>Bacilli</taxon>
        <taxon>Lactobacillales</taxon>
        <taxon>Enterococcaceae</taxon>
        <taxon>Vagococcus</taxon>
    </lineage>
</organism>
<dbReference type="Proteomes" id="UP000188246">
    <property type="component" value="Chromosome"/>
</dbReference>
<dbReference type="RefSeq" id="WP_077274987.1">
    <property type="nucleotide sequence ID" value="NZ_CP019609.1"/>
</dbReference>
<dbReference type="KEGG" id="vpi:BW732_00730"/>
<evidence type="ECO:0000313" key="2">
    <source>
        <dbReference type="Proteomes" id="UP000188246"/>
    </source>
</evidence>
<name>A0A1Q2D3J5_9ENTE</name>
<keyword evidence="2" id="KW-1185">Reference proteome</keyword>
<evidence type="ECO:0000313" key="1">
    <source>
        <dbReference type="EMBL" id="AQP52891.1"/>
    </source>
</evidence>
<sequence length="672" mass="77919">MADKEFFYSLRLGVDPSSWDQKKMTDLKTFISEGQLDDVNIIINSEELNVGHITKPELTPWLETTQFFKDELEPLGISVSMNPWTNLLHSDRGRILSDEFKFKTMVDYQGRKATAVACPADREFIDYIADIYGEYAKKKPAYLWMDDDFRHFNHKPLVFGCFCDQHMAIYNETLDSHYTREEFVDKVFQPGLPTKERHVFLNQSRQEMIDIADTIAKAVRKESDTTNLGLMTSQPEWHALEARDWHKLFEHLSINQLPTSRPHLPSYNEIPGLKYVREFNRNVRPVAQMMGPNAQMMPELENYMYSTYAKSNKFTQLQLETVILIGAKGILFNFYDMMGNGVVFSYNHQKILSESKPLLNYSVKHPIDLENLHGVAVLYSQDTVYTRESKTGQLEEMLPREYEWLALLGSFGIATKLINTTKVTGLTNQVVAVSDQVLRNLSDDDINHLFTHNRVMLDGTSVEILFDRQLNHLIHAESYNWLTPHTGYHTYEEWNGPELIEGVEHARMTVMQQTGDLANITYTNSDDTAVLTSLYNEKNQWIGNGMSVINRKHFILPISYHLKYGWDAQYVTYKETIIKNYLGKMTTDYLVNMPVCQLIRDGKRLYITNFTLDDYESIQINLHDYINSPSVTANIVTRKKRLDNVTFEKEGENFTLSYPMKAFETIIIELLD</sequence>
<dbReference type="AlphaFoldDB" id="A0A1Q2D3J5"/>
<accession>A0A1Q2D3J5</accession>
<gene>
    <name evidence="1" type="ORF">BW732_00730</name>
</gene>
<dbReference type="OrthoDB" id="2253662at2"/>
<reference evidence="1 2" key="1">
    <citation type="journal article" date="2010" name="Int. J. Syst. Evol. Microbiol.">
        <title>Vagococcus penaei sp. nov., isolated from spoilage microbiota of cooked shrimp (Penaeus vannamei).</title>
        <authorList>
            <person name="Jaffres E."/>
            <person name="Prevost H."/>
            <person name="Rossero A."/>
            <person name="Joffraud J.J."/>
            <person name="Dousset X."/>
        </authorList>
    </citation>
    <scope>NUCLEOTIDE SEQUENCE [LARGE SCALE GENOMIC DNA]</scope>
    <source>
        <strain evidence="1 2">CD276</strain>
    </source>
</reference>
<proteinExistence type="predicted"/>